<organism evidence="8 9">
    <name type="scientific">Candidatus Buchananbacteria bacterium RIFCSPHIGHO2_01_FULL_46_12</name>
    <dbReference type="NCBI Taxonomy" id="1797536"/>
    <lineage>
        <taxon>Bacteria</taxon>
        <taxon>Candidatus Buchananiibacteriota</taxon>
    </lineage>
</organism>
<evidence type="ECO:0000256" key="2">
    <source>
        <dbReference type="ARBA" id="ARBA00022448"/>
    </source>
</evidence>
<keyword evidence="7" id="KW-1003">Cell membrane</keyword>
<comment type="function">
    <text evidence="7">F(1)F(0) ATP synthase produces ATP from ADP in the presence of a proton or sodium gradient. F-type ATPases consist of two structural domains, F(1) containing the extramembraneous catalytic core and F(0) containing the membrane proton channel, linked together by a central stalk and a peripheral stalk. During catalysis, ATP synthesis in the catalytic domain of F(1) is coupled via a rotary mechanism of the central stalk subunits to proton translocation.</text>
</comment>
<comment type="similarity">
    <text evidence="7">Belongs to the ATPase delta chain family.</text>
</comment>
<dbReference type="Pfam" id="PF00213">
    <property type="entry name" value="OSCP"/>
    <property type="match status" value="1"/>
</dbReference>
<accession>A0A1G1Y9X0</accession>
<evidence type="ECO:0000256" key="1">
    <source>
        <dbReference type="ARBA" id="ARBA00004370"/>
    </source>
</evidence>
<dbReference type="EMBL" id="MHIF01000006">
    <property type="protein sequence ID" value="OGY49031.1"/>
    <property type="molecule type" value="Genomic_DNA"/>
</dbReference>
<keyword evidence="5 7" id="KW-0472">Membrane</keyword>
<name>A0A1G1Y9X0_9BACT</name>
<dbReference type="NCBIfam" id="TIGR01145">
    <property type="entry name" value="ATP_synt_delta"/>
    <property type="match status" value="1"/>
</dbReference>
<dbReference type="GO" id="GO:0046933">
    <property type="term" value="F:proton-transporting ATP synthase activity, rotational mechanism"/>
    <property type="evidence" value="ECO:0007669"/>
    <property type="project" value="UniProtKB-UniRule"/>
</dbReference>
<sequence length="132" mass="14414">MKVNTKAYAIALYETIKDAKGEQSKTAIANFVALLAKKNLLPSANKIMADFTRHYNQAEGIAAITAETAKALSSEEKDELIKNLKKITGKEIELETAVKPELIGGLKLKIGDALIDGSWQNQLSTLRKKLIS</sequence>
<dbReference type="HAMAP" id="MF_01416">
    <property type="entry name" value="ATP_synth_delta_bact"/>
    <property type="match status" value="1"/>
</dbReference>
<keyword evidence="7" id="KW-0139">CF(1)</keyword>
<dbReference type="Proteomes" id="UP000178432">
    <property type="component" value="Unassembled WGS sequence"/>
</dbReference>
<dbReference type="PROSITE" id="PS00389">
    <property type="entry name" value="ATPASE_DELTA"/>
    <property type="match status" value="1"/>
</dbReference>
<evidence type="ECO:0000256" key="5">
    <source>
        <dbReference type="ARBA" id="ARBA00023136"/>
    </source>
</evidence>
<evidence type="ECO:0000256" key="6">
    <source>
        <dbReference type="ARBA" id="ARBA00023310"/>
    </source>
</evidence>
<evidence type="ECO:0000313" key="9">
    <source>
        <dbReference type="Proteomes" id="UP000178432"/>
    </source>
</evidence>
<dbReference type="GO" id="GO:0045259">
    <property type="term" value="C:proton-transporting ATP synthase complex"/>
    <property type="evidence" value="ECO:0007669"/>
    <property type="project" value="UniProtKB-KW"/>
</dbReference>
<evidence type="ECO:0000256" key="3">
    <source>
        <dbReference type="ARBA" id="ARBA00022781"/>
    </source>
</evidence>
<comment type="caution">
    <text evidence="8">The sequence shown here is derived from an EMBL/GenBank/DDBJ whole genome shotgun (WGS) entry which is preliminary data.</text>
</comment>
<gene>
    <name evidence="7" type="primary">atpH</name>
    <name evidence="8" type="ORF">A2663_03780</name>
</gene>
<dbReference type="InterPro" id="IPR020781">
    <property type="entry name" value="ATPase_OSCP/d_CS"/>
</dbReference>
<reference evidence="8 9" key="1">
    <citation type="journal article" date="2016" name="Nat. Commun.">
        <title>Thousands of microbial genomes shed light on interconnected biogeochemical processes in an aquifer system.</title>
        <authorList>
            <person name="Anantharaman K."/>
            <person name="Brown C.T."/>
            <person name="Hug L.A."/>
            <person name="Sharon I."/>
            <person name="Castelle C.J."/>
            <person name="Probst A.J."/>
            <person name="Thomas B.C."/>
            <person name="Singh A."/>
            <person name="Wilkins M.J."/>
            <person name="Karaoz U."/>
            <person name="Brodie E.L."/>
            <person name="Williams K.H."/>
            <person name="Hubbard S.S."/>
            <person name="Banfield J.F."/>
        </authorList>
    </citation>
    <scope>NUCLEOTIDE SEQUENCE [LARGE SCALE GENOMIC DNA]</scope>
</reference>
<comment type="function">
    <text evidence="7">This protein is part of the stalk that links CF(0) to CF(1). It either transmits conformational changes from CF(0) to CF(1) or is implicated in proton conduction.</text>
</comment>
<dbReference type="GO" id="GO:0005886">
    <property type="term" value="C:plasma membrane"/>
    <property type="evidence" value="ECO:0007669"/>
    <property type="project" value="UniProtKB-SubCell"/>
</dbReference>
<proteinExistence type="inferred from homology"/>
<protein>
    <recommendedName>
        <fullName evidence="7">ATP synthase subunit delta</fullName>
    </recommendedName>
    <alternativeName>
        <fullName evidence="7">ATP synthase F(1) sector subunit delta</fullName>
    </alternativeName>
    <alternativeName>
        <fullName evidence="7">F-type ATPase subunit delta</fullName>
        <shortName evidence="7">F-ATPase subunit delta</shortName>
    </alternativeName>
</protein>
<evidence type="ECO:0000313" key="8">
    <source>
        <dbReference type="EMBL" id="OGY49031.1"/>
    </source>
</evidence>
<keyword evidence="2 7" id="KW-0813">Transport</keyword>
<comment type="subcellular location">
    <subcellularLocation>
        <location evidence="7">Cell membrane</location>
        <topology evidence="7">Peripheral membrane protein</topology>
    </subcellularLocation>
    <subcellularLocation>
        <location evidence="1">Membrane</location>
    </subcellularLocation>
</comment>
<evidence type="ECO:0000256" key="4">
    <source>
        <dbReference type="ARBA" id="ARBA00023065"/>
    </source>
</evidence>
<dbReference type="AlphaFoldDB" id="A0A1G1Y9X0"/>
<keyword evidence="4 7" id="KW-0406">Ion transport</keyword>
<keyword evidence="3 7" id="KW-0375">Hydrogen ion transport</keyword>
<dbReference type="PANTHER" id="PTHR11910">
    <property type="entry name" value="ATP SYNTHASE DELTA CHAIN"/>
    <property type="match status" value="1"/>
</dbReference>
<dbReference type="InterPro" id="IPR000711">
    <property type="entry name" value="ATPase_OSCP/dsu"/>
</dbReference>
<keyword evidence="6 7" id="KW-0066">ATP synthesis</keyword>
<evidence type="ECO:0000256" key="7">
    <source>
        <dbReference type="HAMAP-Rule" id="MF_01416"/>
    </source>
</evidence>